<protein>
    <submittedName>
        <fullName evidence="3">WD repeat-and FYVE domain-containing protein 4</fullName>
    </submittedName>
</protein>
<evidence type="ECO:0000256" key="1">
    <source>
        <dbReference type="ARBA" id="ARBA00022574"/>
    </source>
</evidence>
<feature type="compositionally biased region" description="Low complexity" evidence="2">
    <location>
        <begin position="22"/>
        <end position="32"/>
    </location>
</feature>
<comment type="caution">
    <text evidence="3">The sequence shown here is derived from an EMBL/GenBank/DDBJ whole genome shotgun (WGS) entry which is preliminary data.</text>
</comment>
<evidence type="ECO:0000313" key="3">
    <source>
        <dbReference type="EMBL" id="KAA0718059.1"/>
    </source>
</evidence>
<organism evidence="3 4">
    <name type="scientific">Triplophysa tibetana</name>
    <dbReference type="NCBI Taxonomy" id="1572043"/>
    <lineage>
        <taxon>Eukaryota</taxon>
        <taxon>Metazoa</taxon>
        <taxon>Chordata</taxon>
        <taxon>Craniata</taxon>
        <taxon>Vertebrata</taxon>
        <taxon>Euteleostomi</taxon>
        <taxon>Actinopterygii</taxon>
        <taxon>Neopterygii</taxon>
        <taxon>Teleostei</taxon>
        <taxon>Ostariophysi</taxon>
        <taxon>Cypriniformes</taxon>
        <taxon>Nemacheilidae</taxon>
        <taxon>Triplophysa</taxon>
    </lineage>
</organism>
<dbReference type="PANTHER" id="PTHR46108:SF3">
    <property type="entry name" value="WD REPEAT- AND FYVE DOMAIN-CONTAINING PROTEIN 4"/>
    <property type="match status" value="1"/>
</dbReference>
<evidence type="ECO:0000313" key="4">
    <source>
        <dbReference type="Proteomes" id="UP000324632"/>
    </source>
</evidence>
<dbReference type="PANTHER" id="PTHR46108">
    <property type="entry name" value="BLUE CHEESE"/>
    <property type="match status" value="1"/>
</dbReference>
<dbReference type="GO" id="GO:0019882">
    <property type="term" value="P:antigen processing and presentation"/>
    <property type="evidence" value="ECO:0007669"/>
    <property type="project" value="TreeGrafter"/>
</dbReference>
<sequence>MPPTKQQELGGEMERTTEESGELSASGESSDSVDLTTSQIHSMADTNVDPFVVLRDWLSQLGTTSLQSQEQREQELNRLLLLFIQVSESDCTLGDLDLQGLALKVGEAFVCHVQQRVSEKPAEEARFELEQFFQRSEGNGNDGWLLPKSICLLSNRDTEVDAMIKAGVPAALVKCLYLFVALPPRKMNCNSPDDVEEEVKCSFQDTFIQAILQLCRRVCFVEVLVETQELSNVIISLSLLWDQCSPSWRWQASRVLRAVSAAQAHNTVPALQASNCMKICIQNMHNIRDKVPGHVLAEVVVSVFSFVKDSYPVNPALFEEFESNDAYMILQAALSRCEEEVIEEHFLAIQDLLALIASLTLFGKSELKVAICVNNPQPPGFRFDPTLTKGSSVKNLTAFQIIQSSFLHSSNTVICSQILRTIQMIWSWEKSNFFLLEWSLQSLAQLAECIWQKSPPVHLIFFELLDTVIFQLSYIPHETIKKMQAVVKQGCSEAFSITALECFYRLIMNSGLLSDVLSDSGLMEQLLSELKRRAKIIRKAGVAVNEEDTGDHERRLTTNILDVVAALAMQSIRNTVLIRDLGMIPYVKIFIDVEHFRSPTLCILEQLSEVNPEEYMSTAIGALCSSTESEIKLKRDLLQSIMKVLENPNTWNSFRTAGGFTGLLSIVVDMEGALLERPMGVWASLSRQSIVDLLLLTLHTIALAVHVHPVNCHFFNTTGLWEKLGEALLQLGCFKTGVHVESDKDDSRCRSFQEFVEMAERPEPQLPPPLGDCVKLLGFLEQFATGVSLVADSCAGLQDNNERGASQITVAVQRGAGLSNEDETRSQTNVSVSTLSGRVYCDLPILHPGAVKLLMTLLPSIYCPSDPHLSEEVQLSIAHHVQTLVKSERNRQIMCEFGLLSTLLTHCKHILMDITSSLYLPVVRILEKLASQAMDHKDLRQFLCLGDPLMCCGNNQPSVSCEEAPCPLKGVSADFISTGGLGTDCRGFPPSAGLSFSCWFMICRFSSACDSHPVRLLTVVRHMSRAEQQFSCLSVSISATDGCLVISTEEEAYQFLDMMEPEVQSPSTLSSSVRLKCSQHLLSAQWHHLCLVMAKGIKKSCLVTVYINGVAVGTARMKYIRPFPGPCISMDPSAVIDVCGIIGTPSIWKQHAALIWRVGPAYFFEEVLSSEYVESIYEQGTNYIGNYLALCAPGEADDAMSRIRIVSPERISFAMNPAVFTVTTVADIRDQYNEVDCRLIAKEMGITSRDNCTPVFLAHNISQNLSGTARTIGAALVGCFGVRTFKSCSAASSFQYVGGPAAVLSLVAMASDDDSLYAAVKVLLSVLETNSVMEQEMKRTNGYKLLSFLLKMKSQLVSCRIFNLILAIVGTMDLGSDAFNIPNIIAFQDVLCDFEVWQNTPENLDLRVLNHLSDLLKSSRLGLFIVHSILPPTLNENDTFSDLDFDDQSQGWSQTPGRSVWIRNQLLSMLSSLIISNASLSSINQEDVFFALGSDWFLLFLQGHIHTSTVLLVLTLLTHFLSNPNILATFKEAVSPGTLVGTMEMPTSITDNLRSHSWSYECLSCICPGFDVLQKLLITHIHLPQIYGSLAAMLLGKSDFQVSIEQEDVDVMLQSLIESFSDGADGVKLCADAACILLELIKVIITRPVTDGWEVQYPGCVMQFLCLVHSLFPKDPLWTSPDFLTSLASAVFPFETSESSTGVQGTLEVVNVEEPLLLRPSHPGRKQVCDFIRILLMDSLINISAKDGVHPLTQLLEFSPDGVCQEQRQSFQTELLEFVMEIIHMTGQEESTHVARDDPSKSKQDRKASILIENVAFFSKKLVEKLYSGMFVVDPETLLVFIAEQISVTLERGQGRRDVMVGFLYKSLNRALLYFLSRPRQTPAEQEFMVQTLQVLHQHWDVVMVTYNANVHFLSCLLHCLMIIRSGSFLDGFGCEVNRKPSRKIWRHLFPHKSSTGTSQTNVNDSAEVESELMLLVESTWSKIMQERRQTLEEAYKIDLSAKTAGKEGQLSMSDVSPLWEETAMKAWQLFIDSQNKKVNNGNQKRAGLLSSALHSVQKRFEKDPVGSFEGFVTDMEAHWHTCETIFDSMLRSHAQMIQSENERMAGQWMRIEEDLLRERGLFGPGPGVFLKRGWVQNTAEGRNRTRSRIRRKELRRSKKMPSMTSGLIQKNISEERKADEVIEVDSEPRILCEAGREVEEEPGLDCERLTFFPVLNEASLVSEDFSDQCTDTQIILQELVPNEEVR</sequence>
<gene>
    <name evidence="3" type="ORF">E1301_Tti001347</name>
</gene>
<dbReference type="Proteomes" id="UP000324632">
    <property type="component" value="Chromosome 8"/>
</dbReference>
<reference evidence="3 4" key="1">
    <citation type="journal article" date="2019" name="Mol. Ecol. Resour.">
        <title>Chromosome-level genome assembly of Triplophysa tibetana, a fish adapted to the harsh high-altitude environment of the Tibetan Plateau.</title>
        <authorList>
            <person name="Yang X."/>
            <person name="Liu H."/>
            <person name="Ma Z."/>
            <person name="Zou Y."/>
            <person name="Zou M."/>
            <person name="Mao Y."/>
            <person name="Li X."/>
            <person name="Wang H."/>
            <person name="Chen T."/>
            <person name="Wang W."/>
            <person name="Yang R."/>
        </authorList>
    </citation>
    <scope>NUCLEOTIDE SEQUENCE [LARGE SCALE GENOMIC DNA]</scope>
    <source>
        <strain evidence="3">TTIB1903HZAU</strain>
        <tissue evidence="3">Muscle</tissue>
    </source>
</reference>
<name>A0A5A9PAJ4_9TELE</name>
<dbReference type="InterPro" id="IPR051944">
    <property type="entry name" value="BEACH_domain_protein"/>
</dbReference>
<keyword evidence="4" id="KW-1185">Reference proteome</keyword>
<evidence type="ECO:0000256" key="2">
    <source>
        <dbReference type="SAM" id="MobiDB-lite"/>
    </source>
</evidence>
<keyword evidence="1" id="KW-0853">WD repeat</keyword>
<proteinExistence type="predicted"/>
<accession>A0A5A9PAJ4</accession>
<feature type="region of interest" description="Disordered" evidence="2">
    <location>
        <begin position="1"/>
        <end position="35"/>
    </location>
</feature>
<dbReference type="EMBL" id="SOYY01000008">
    <property type="protein sequence ID" value="KAA0718059.1"/>
    <property type="molecule type" value="Genomic_DNA"/>
</dbReference>